<organism evidence="1 2">
    <name type="scientific">Rhizobium aquaticum</name>
    <dbReference type="NCBI Taxonomy" id="1549636"/>
    <lineage>
        <taxon>Bacteria</taxon>
        <taxon>Pseudomonadati</taxon>
        <taxon>Pseudomonadota</taxon>
        <taxon>Alphaproteobacteria</taxon>
        <taxon>Hyphomicrobiales</taxon>
        <taxon>Rhizobiaceae</taxon>
        <taxon>Rhizobium/Agrobacterium group</taxon>
        <taxon>Rhizobium</taxon>
    </lineage>
</organism>
<dbReference type="EMBL" id="JBEPMB010000001">
    <property type="protein sequence ID" value="MET3613255.1"/>
    <property type="molecule type" value="Genomic_DNA"/>
</dbReference>
<accession>A0ABV2IXP4</accession>
<protein>
    <recommendedName>
        <fullName evidence="3">BRCT domain-containing protein</fullName>
    </recommendedName>
</protein>
<proteinExistence type="predicted"/>
<keyword evidence="2" id="KW-1185">Reference proteome</keyword>
<evidence type="ECO:0008006" key="3">
    <source>
        <dbReference type="Google" id="ProtNLM"/>
    </source>
</evidence>
<dbReference type="RefSeq" id="WP_354555737.1">
    <property type="nucleotide sequence ID" value="NZ_JBEPMB010000001.1"/>
</dbReference>
<dbReference type="Proteomes" id="UP001549047">
    <property type="component" value="Unassembled WGS sequence"/>
</dbReference>
<sequence>MAGAPANHANKDIIAVRGDCSAAAREALSENGGTLLSVEPVGNECVITILVQNSGERPKKKVVHKPM</sequence>
<evidence type="ECO:0000313" key="1">
    <source>
        <dbReference type="EMBL" id="MET3613255.1"/>
    </source>
</evidence>
<evidence type="ECO:0000313" key="2">
    <source>
        <dbReference type="Proteomes" id="UP001549047"/>
    </source>
</evidence>
<reference evidence="1 2" key="1">
    <citation type="submission" date="2024-06" db="EMBL/GenBank/DDBJ databases">
        <title>Genomic Encyclopedia of Type Strains, Phase IV (KMG-IV): sequencing the most valuable type-strain genomes for metagenomic binning, comparative biology and taxonomic classification.</title>
        <authorList>
            <person name="Goeker M."/>
        </authorList>
    </citation>
    <scope>NUCLEOTIDE SEQUENCE [LARGE SCALE GENOMIC DNA]</scope>
    <source>
        <strain evidence="1 2">DSM 29780</strain>
    </source>
</reference>
<comment type="caution">
    <text evidence="1">The sequence shown here is derived from an EMBL/GenBank/DDBJ whole genome shotgun (WGS) entry which is preliminary data.</text>
</comment>
<gene>
    <name evidence="1" type="ORF">ABID16_001560</name>
</gene>
<name>A0ABV2IXP4_9HYPH</name>